<evidence type="ECO:0000256" key="1">
    <source>
        <dbReference type="SAM" id="Phobius"/>
    </source>
</evidence>
<organism evidence="2 3">
    <name type="scientific">Lentzea tibetensis</name>
    <dbReference type="NCBI Taxonomy" id="2591470"/>
    <lineage>
        <taxon>Bacteria</taxon>
        <taxon>Bacillati</taxon>
        <taxon>Actinomycetota</taxon>
        <taxon>Actinomycetes</taxon>
        <taxon>Pseudonocardiales</taxon>
        <taxon>Pseudonocardiaceae</taxon>
        <taxon>Lentzea</taxon>
    </lineage>
</organism>
<feature type="transmembrane region" description="Helical" evidence="1">
    <location>
        <begin position="379"/>
        <end position="399"/>
    </location>
</feature>
<sequence>MSYAVGESRSRAAADRLLEVAGPHVYRRNPFRVTGLATDARAREVRQRRQTVLGAIDLGAAATVGDKRLPLPATPSAQDVRSAFDALERADQRLVDELFWWWGEPGACGCEPEVHELHDTAVEAHATVLDLEAAGKTSERGDRWADAADSWMDALDHDGFWRHVLHRVGVLSDRRLDESTVDGLRGAMPKALLAPQVALARDNSPELAALLAVWDVDESVIEDARNAAAAPRIDMITKQINEISALLDAGSAYSASKRALVEFPAAAVQLDILLPYQSFRRSAKLRNRMAVLMNNCALKLASEHAKLGTDLFNSALDLATEATDKRTIEQNLASHRTIAQYPVSQQAQIERVLQQLQNQQRYAAPPSSVPARPPLPHTWLANLSFITAFIAGLVLLLVVRWDYPTWAAAIATTVLAPFPITLIYAHTRERVPPGLFVLFGIVVSVLAYRMVGTVFEVRGDAFLWCLGTFIVTSPFTIAIGKSWAERREYR</sequence>
<dbReference type="Proteomes" id="UP000316639">
    <property type="component" value="Unassembled WGS sequence"/>
</dbReference>
<dbReference type="RefSeq" id="WP_146355563.1">
    <property type="nucleotide sequence ID" value="NZ_VOBR01000018.1"/>
</dbReference>
<gene>
    <name evidence="2" type="ORF">FKR81_26435</name>
</gene>
<evidence type="ECO:0000313" key="3">
    <source>
        <dbReference type="Proteomes" id="UP000316639"/>
    </source>
</evidence>
<reference evidence="2 3" key="1">
    <citation type="submission" date="2019-07" db="EMBL/GenBank/DDBJ databases">
        <title>Lentzea xizangensis sp. nov., isolated from Qinghai-Tibetan Plateau Soils.</title>
        <authorList>
            <person name="Huang J."/>
        </authorList>
    </citation>
    <scope>NUCLEOTIDE SEQUENCE [LARGE SCALE GENOMIC DNA]</scope>
    <source>
        <strain evidence="2 3">FXJ1.1311</strain>
    </source>
</reference>
<accession>A0A563ENJ5</accession>
<comment type="caution">
    <text evidence="2">The sequence shown here is derived from an EMBL/GenBank/DDBJ whole genome shotgun (WGS) entry which is preliminary data.</text>
</comment>
<keyword evidence="1" id="KW-1133">Transmembrane helix</keyword>
<dbReference type="AlphaFoldDB" id="A0A563ENJ5"/>
<keyword evidence="1" id="KW-0812">Transmembrane</keyword>
<feature type="transmembrane region" description="Helical" evidence="1">
    <location>
        <begin position="436"/>
        <end position="455"/>
    </location>
</feature>
<proteinExistence type="predicted"/>
<keyword evidence="3" id="KW-1185">Reference proteome</keyword>
<name>A0A563ENJ5_9PSEU</name>
<keyword evidence="1" id="KW-0472">Membrane</keyword>
<dbReference type="EMBL" id="VOBR01000018">
    <property type="protein sequence ID" value="TWP48836.1"/>
    <property type="molecule type" value="Genomic_DNA"/>
</dbReference>
<dbReference type="OrthoDB" id="4222977at2"/>
<evidence type="ECO:0000313" key="2">
    <source>
        <dbReference type="EMBL" id="TWP48836.1"/>
    </source>
</evidence>
<feature type="transmembrane region" description="Helical" evidence="1">
    <location>
        <begin position="461"/>
        <end position="480"/>
    </location>
</feature>
<protein>
    <submittedName>
        <fullName evidence="2">Uncharacterized protein</fullName>
    </submittedName>
</protein>
<feature type="transmembrane region" description="Helical" evidence="1">
    <location>
        <begin position="405"/>
        <end position="424"/>
    </location>
</feature>